<sequence length="215" mass="23010">MVRFIGVELGKLLAALVDAGLHPSDIHLIGHSLGSHISGFAGKSFTDLTGHRVGRITGLDPAGPCFSDVIETFRLNVRDADFVDVIHSNAGVFGVTEPIGHVDFYPNGGSLQPNCPPAAVSCSHSRAWLLFAESVLRPQAFIGVSCDSWQAFREGKCDYQNLSVMGYGCQNGTRGTYYLQTGDGEPYGRGIEGTRFVNNEGLLRNIQNALGGPRG</sequence>
<dbReference type="GO" id="GO:0005615">
    <property type="term" value="C:extracellular space"/>
    <property type="evidence" value="ECO:0007669"/>
    <property type="project" value="TreeGrafter"/>
</dbReference>
<evidence type="ECO:0000259" key="5">
    <source>
        <dbReference type="Pfam" id="PF00151"/>
    </source>
</evidence>
<keyword evidence="3" id="KW-0964">Secreted</keyword>
<dbReference type="SUPFAM" id="SSF53474">
    <property type="entry name" value="alpha/beta-Hydrolases"/>
    <property type="match status" value="1"/>
</dbReference>
<comment type="caution">
    <text evidence="6">The sequence shown here is derived from an EMBL/GenBank/DDBJ whole genome shotgun (WGS) entry which is preliminary data.</text>
</comment>
<name>A0A2A4J690_HELVI</name>
<dbReference type="InterPro" id="IPR013818">
    <property type="entry name" value="Lipase"/>
</dbReference>
<comment type="subcellular location">
    <subcellularLocation>
        <location evidence="1">Secreted</location>
    </subcellularLocation>
</comment>
<dbReference type="InterPro" id="IPR000734">
    <property type="entry name" value="TAG_lipase"/>
</dbReference>
<evidence type="ECO:0000256" key="4">
    <source>
        <dbReference type="RuleBase" id="RU004262"/>
    </source>
</evidence>
<evidence type="ECO:0000256" key="1">
    <source>
        <dbReference type="ARBA" id="ARBA00004613"/>
    </source>
</evidence>
<dbReference type="EMBL" id="NWSH01003103">
    <property type="protein sequence ID" value="PCG66943.1"/>
    <property type="molecule type" value="Genomic_DNA"/>
</dbReference>
<proteinExistence type="inferred from homology"/>
<dbReference type="Gene3D" id="3.40.50.1820">
    <property type="entry name" value="alpha/beta hydrolase"/>
    <property type="match status" value="1"/>
</dbReference>
<dbReference type="GO" id="GO:0016042">
    <property type="term" value="P:lipid catabolic process"/>
    <property type="evidence" value="ECO:0007669"/>
    <property type="project" value="TreeGrafter"/>
</dbReference>
<dbReference type="InterPro" id="IPR029058">
    <property type="entry name" value="AB_hydrolase_fold"/>
</dbReference>
<dbReference type="PANTHER" id="PTHR11610">
    <property type="entry name" value="LIPASE"/>
    <property type="match status" value="1"/>
</dbReference>
<dbReference type="STRING" id="7102.A0A2A4J690"/>
<dbReference type="Pfam" id="PF00151">
    <property type="entry name" value="Lipase"/>
    <property type="match status" value="1"/>
</dbReference>
<evidence type="ECO:0000256" key="2">
    <source>
        <dbReference type="ARBA" id="ARBA00010701"/>
    </source>
</evidence>
<dbReference type="GO" id="GO:0017171">
    <property type="term" value="F:serine hydrolase activity"/>
    <property type="evidence" value="ECO:0007669"/>
    <property type="project" value="TreeGrafter"/>
</dbReference>
<dbReference type="PANTHER" id="PTHR11610:SF173">
    <property type="entry name" value="LIPASE DOMAIN-CONTAINING PROTEIN-RELATED"/>
    <property type="match status" value="1"/>
</dbReference>
<protein>
    <recommendedName>
        <fullName evidence="5">Lipase domain-containing protein</fullName>
    </recommendedName>
</protein>
<gene>
    <name evidence="6" type="ORF">B5V51_7062</name>
</gene>
<feature type="domain" description="Lipase" evidence="5">
    <location>
        <begin position="2"/>
        <end position="187"/>
    </location>
</feature>
<reference evidence="6" key="1">
    <citation type="submission" date="2017-09" db="EMBL/GenBank/DDBJ databases">
        <title>Contemporary evolution of a Lepidopteran species, Heliothis virescens, in response to modern agricultural practices.</title>
        <authorList>
            <person name="Fritz M.L."/>
            <person name="Deyonke A.M."/>
            <person name="Papanicolaou A."/>
            <person name="Micinski S."/>
            <person name="Westbrook J."/>
            <person name="Gould F."/>
        </authorList>
    </citation>
    <scope>NUCLEOTIDE SEQUENCE [LARGE SCALE GENOMIC DNA]</scope>
    <source>
        <strain evidence="6">HvINT-</strain>
        <tissue evidence="6">Whole body</tissue>
    </source>
</reference>
<dbReference type="AlphaFoldDB" id="A0A2A4J690"/>
<evidence type="ECO:0000313" key="6">
    <source>
        <dbReference type="EMBL" id="PCG66943.1"/>
    </source>
</evidence>
<evidence type="ECO:0000256" key="3">
    <source>
        <dbReference type="ARBA" id="ARBA00022525"/>
    </source>
</evidence>
<accession>A0A2A4J690</accession>
<organism evidence="6">
    <name type="scientific">Heliothis virescens</name>
    <name type="common">Tobacco budworm moth</name>
    <dbReference type="NCBI Taxonomy" id="7102"/>
    <lineage>
        <taxon>Eukaryota</taxon>
        <taxon>Metazoa</taxon>
        <taxon>Ecdysozoa</taxon>
        <taxon>Arthropoda</taxon>
        <taxon>Hexapoda</taxon>
        <taxon>Insecta</taxon>
        <taxon>Pterygota</taxon>
        <taxon>Neoptera</taxon>
        <taxon>Endopterygota</taxon>
        <taxon>Lepidoptera</taxon>
        <taxon>Glossata</taxon>
        <taxon>Ditrysia</taxon>
        <taxon>Noctuoidea</taxon>
        <taxon>Noctuidae</taxon>
        <taxon>Heliothinae</taxon>
        <taxon>Heliothis</taxon>
    </lineage>
</organism>
<comment type="similarity">
    <text evidence="2 4">Belongs to the AB hydrolase superfamily. Lipase family.</text>
</comment>
<dbReference type="GO" id="GO:0016298">
    <property type="term" value="F:lipase activity"/>
    <property type="evidence" value="ECO:0007669"/>
    <property type="project" value="InterPro"/>
</dbReference>